<dbReference type="PROSITE" id="PS50163">
    <property type="entry name" value="RECA_3"/>
    <property type="match status" value="1"/>
</dbReference>
<dbReference type="SUPFAM" id="SSF52540">
    <property type="entry name" value="P-loop containing nucleoside triphosphate hydrolases"/>
    <property type="match status" value="1"/>
</dbReference>
<dbReference type="Pfam" id="PF21096">
    <property type="entry name" value="RecA_C"/>
    <property type="match status" value="1"/>
</dbReference>
<evidence type="ECO:0000256" key="4">
    <source>
        <dbReference type="ARBA" id="ARBA00023125"/>
    </source>
</evidence>
<dbReference type="GO" id="GO:0005524">
    <property type="term" value="F:ATP binding"/>
    <property type="evidence" value="ECO:0007669"/>
    <property type="project" value="UniProtKB-KW"/>
</dbReference>
<dbReference type="Gene3D" id="3.40.50.300">
    <property type="entry name" value="P-loop containing nucleotide triphosphate hydrolases"/>
    <property type="match status" value="1"/>
</dbReference>
<evidence type="ECO:0000256" key="3">
    <source>
        <dbReference type="ARBA" id="ARBA00022840"/>
    </source>
</evidence>
<feature type="domain" description="RecA family profile 2" evidence="6">
    <location>
        <begin position="4"/>
        <end position="77"/>
    </location>
</feature>
<dbReference type="InterPro" id="IPR049261">
    <property type="entry name" value="RecA-like_C"/>
</dbReference>
<dbReference type="InterPro" id="IPR013765">
    <property type="entry name" value="DNA_recomb/repair_RecA"/>
</dbReference>
<gene>
    <name evidence="7" type="ORF">S01H4_27677</name>
</gene>
<dbReference type="InterPro" id="IPR020584">
    <property type="entry name" value="DNA_recomb/repair_RecA_CS"/>
</dbReference>
<dbReference type="GO" id="GO:0006310">
    <property type="term" value="P:DNA recombination"/>
    <property type="evidence" value="ECO:0007669"/>
    <property type="project" value="UniProtKB-KW"/>
</dbReference>
<sequence length="132" mass="14989">MKIGIMFGNPETTPGGRALKFYSTVRIDIRRIGQIKKGEEVIGNETRVKVVKNKVAPPFKTAEFEIIYKEGISKEGDLLNLGEKLGLVEKKGAWYLYGSRKLGQGKEKAKAWLREHPKTNQELEEKVRKQMA</sequence>
<dbReference type="InterPro" id="IPR027417">
    <property type="entry name" value="P-loop_NTPase"/>
</dbReference>
<organism evidence="7">
    <name type="scientific">marine sediment metagenome</name>
    <dbReference type="NCBI Taxonomy" id="412755"/>
    <lineage>
        <taxon>unclassified sequences</taxon>
        <taxon>metagenomes</taxon>
        <taxon>ecological metagenomes</taxon>
    </lineage>
</organism>
<dbReference type="InterPro" id="IPR020587">
    <property type="entry name" value="RecA_monomer-monomer_interface"/>
</dbReference>
<reference evidence="7" key="1">
    <citation type="journal article" date="2014" name="Front. Microbiol.">
        <title>High frequency of phylogenetically diverse reductive dehalogenase-homologous genes in deep subseafloor sedimentary metagenomes.</title>
        <authorList>
            <person name="Kawai M."/>
            <person name="Futagami T."/>
            <person name="Toyoda A."/>
            <person name="Takaki Y."/>
            <person name="Nishi S."/>
            <person name="Hori S."/>
            <person name="Arai W."/>
            <person name="Tsubouchi T."/>
            <person name="Morono Y."/>
            <person name="Uchiyama I."/>
            <person name="Ito T."/>
            <person name="Fujiyama A."/>
            <person name="Inagaki F."/>
            <person name="Takami H."/>
        </authorList>
    </citation>
    <scope>NUCLEOTIDE SEQUENCE</scope>
    <source>
        <strain evidence="7">Expedition CK06-06</strain>
    </source>
</reference>
<dbReference type="GO" id="GO:0008094">
    <property type="term" value="F:ATP-dependent activity, acting on DNA"/>
    <property type="evidence" value="ECO:0007669"/>
    <property type="project" value="InterPro"/>
</dbReference>
<protein>
    <recommendedName>
        <fullName evidence="6">RecA family profile 2 domain-containing protein</fullName>
    </recommendedName>
</protein>
<name>X1B3A8_9ZZZZ</name>
<comment type="caution">
    <text evidence="7">The sequence shown here is derived from an EMBL/GenBank/DDBJ whole genome shotgun (WGS) entry which is preliminary data.</text>
</comment>
<proteinExistence type="inferred from homology"/>
<dbReference type="AlphaFoldDB" id="X1B3A8"/>
<dbReference type="InterPro" id="IPR023400">
    <property type="entry name" value="RecA_C_sf"/>
</dbReference>
<evidence type="ECO:0000256" key="1">
    <source>
        <dbReference type="ARBA" id="ARBA00009391"/>
    </source>
</evidence>
<evidence type="ECO:0000313" key="7">
    <source>
        <dbReference type="EMBL" id="GAG78723.1"/>
    </source>
</evidence>
<dbReference type="Pfam" id="PF00154">
    <property type="entry name" value="RecA_N"/>
    <property type="match status" value="1"/>
</dbReference>
<evidence type="ECO:0000256" key="5">
    <source>
        <dbReference type="ARBA" id="ARBA00023172"/>
    </source>
</evidence>
<dbReference type="PROSITE" id="PS00321">
    <property type="entry name" value="RECA_1"/>
    <property type="match status" value="1"/>
</dbReference>
<dbReference type="PANTHER" id="PTHR45900:SF1">
    <property type="entry name" value="MITOCHONDRIAL DNA REPAIR PROTEIN RECA HOMOLOG-RELATED"/>
    <property type="match status" value="1"/>
</dbReference>
<keyword evidence="5" id="KW-0233">DNA recombination</keyword>
<accession>X1B3A8</accession>
<keyword evidence="3" id="KW-0067">ATP-binding</keyword>
<comment type="similarity">
    <text evidence="1">Belongs to the RecA family.</text>
</comment>
<evidence type="ECO:0000256" key="2">
    <source>
        <dbReference type="ARBA" id="ARBA00022741"/>
    </source>
</evidence>
<keyword evidence="4" id="KW-0238">DNA-binding</keyword>
<dbReference type="EMBL" id="BART01013581">
    <property type="protein sequence ID" value="GAG78723.1"/>
    <property type="molecule type" value="Genomic_DNA"/>
</dbReference>
<evidence type="ECO:0000259" key="6">
    <source>
        <dbReference type="PROSITE" id="PS50163"/>
    </source>
</evidence>
<dbReference type="PRINTS" id="PR00142">
    <property type="entry name" value="RECA"/>
</dbReference>
<dbReference type="Gene3D" id="3.30.250.10">
    <property type="entry name" value="RecA protein, C-terminal domain"/>
    <property type="match status" value="1"/>
</dbReference>
<dbReference type="SUPFAM" id="SSF54752">
    <property type="entry name" value="RecA protein, C-terminal domain"/>
    <property type="match status" value="1"/>
</dbReference>
<dbReference type="InterPro" id="IPR049428">
    <property type="entry name" value="RecA-like_N"/>
</dbReference>
<dbReference type="GO" id="GO:0006281">
    <property type="term" value="P:DNA repair"/>
    <property type="evidence" value="ECO:0007669"/>
    <property type="project" value="InterPro"/>
</dbReference>
<dbReference type="GO" id="GO:0003697">
    <property type="term" value="F:single-stranded DNA binding"/>
    <property type="evidence" value="ECO:0007669"/>
    <property type="project" value="InterPro"/>
</dbReference>
<keyword evidence="2" id="KW-0547">Nucleotide-binding</keyword>
<dbReference type="PANTHER" id="PTHR45900">
    <property type="entry name" value="RECA"/>
    <property type="match status" value="1"/>
</dbReference>